<organism evidence="2 3">
    <name type="scientific">Melanomma pulvis-pyrius CBS 109.77</name>
    <dbReference type="NCBI Taxonomy" id="1314802"/>
    <lineage>
        <taxon>Eukaryota</taxon>
        <taxon>Fungi</taxon>
        <taxon>Dikarya</taxon>
        <taxon>Ascomycota</taxon>
        <taxon>Pezizomycotina</taxon>
        <taxon>Dothideomycetes</taxon>
        <taxon>Pleosporomycetidae</taxon>
        <taxon>Pleosporales</taxon>
        <taxon>Melanommataceae</taxon>
        <taxon>Melanomma</taxon>
    </lineage>
</organism>
<reference evidence="2" key="1">
    <citation type="journal article" date="2020" name="Stud. Mycol.">
        <title>101 Dothideomycetes genomes: a test case for predicting lifestyles and emergence of pathogens.</title>
        <authorList>
            <person name="Haridas S."/>
            <person name="Albert R."/>
            <person name="Binder M."/>
            <person name="Bloem J."/>
            <person name="Labutti K."/>
            <person name="Salamov A."/>
            <person name="Andreopoulos B."/>
            <person name="Baker S."/>
            <person name="Barry K."/>
            <person name="Bills G."/>
            <person name="Bluhm B."/>
            <person name="Cannon C."/>
            <person name="Castanera R."/>
            <person name="Culley D."/>
            <person name="Daum C."/>
            <person name="Ezra D."/>
            <person name="Gonzalez J."/>
            <person name="Henrissat B."/>
            <person name="Kuo A."/>
            <person name="Liang C."/>
            <person name="Lipzen A."/>
            <person name="Lutzoni F."/>
            <person name="Magnuson J."/>
            <person name="Mondo S."/>
            <person name="Nolan M."/>
            <person name="Ohm R."/>
            <person name="Pangilinan J."/>
            <person name="Park H.-J."/>
            <person name="Ramirez L."/>
            <person name="Alfaro M."/>
            <person name="Sun H."/>
            <person name="Tritt A."/>
            <person name="Yoshinaga Y."/>
            <person name="Zwiers L.-H."/>
            <person name="Turgeon B."/>
            <person name="Goodwin S."/>
            <person name="Spatafora J."/>
            <person name="Crous P."/>
            <person name="Grigoriev I."/>
        </authorList>
    </citation>
    <scope>NUCLEOTIDE SEQUENCE</scope>
    <source>
        <strain evidence="2">CBS 109.77</strain>
    </source>
</reference>
<dbReference type="Proteomes" id="UP000799757">
    <property type="component" value="Unassembled WGS sequence"/>
</dbReference>
<proteinExistence type="predicted"/>
<accession>A0A6A6X2E1</accession>
<dbReference type="AlphaFoldDB" id="A0A6A6X2E1"/>
<evidence type="ECO:0000313" key="2">
    <source>
        <dbReference type="EMBL" id="KAF2790522.1"/>
    </source>
</evidence>
<dbReference type="EMBL" id="MU002069">
    <property type="protein sequence ID" value="KAF2790522.1"/>
    <property type="molecule type" value="Genomic_DNA"/>
</dbReference>
<feature type="compositionally biased region" description="Polar residues" evidence="1">
    <location>
        <begin position="117"/>
        <end position="128"/>
    </location>
</feature>
<keyword evidence="3" id="KW-1185">Reference proteome</keyword>
<evidence type="ECO:0000256" key="1">
    <source>
        <dbReference type="SAM" id="MobiDB-lite"/>
    </source>
</evidence>
<feature type="region of interest" description="Disordered" evidence="1">
    <location>
        <begin position="76"/>
        <end position="174"/>
    </location>
</feature>
<evidence type="ECO:0000313" key="3">
    <source>
        <dbReference type="Proteomes" id="UP000799757"/>
    </source>
</evidence>
<sequence>MASTNKGVEGRRMLETWWMMTSSDGDALDRTERIQYLHPHIIASMLFCASLACLDLLPSRLDLACTLIIINQLSRHHQPPTHLPPSPDTIMTPPTPQSRAGLQSARHAHPCPAASRPSAQSRRPQPNEQTDRRHPNTSPALPTPKLHPSQNTHRIRRPAGAQSPRRRTAGSVSAKECNFHGCKSVAATGLTLQACLYMAGLMKGAV</sequence>
<protein>
    <submittedName>
        <fullName evidence="2">Uncharacterized protein</fullName>
    </submittedName>
</protein>
<name>A0A6A6X2E1_9PLEO</name>
<gene>
    <name evidence="2" type="ORF">K505DRAFT_78992</name>
</gene>